<dbReference type="InterPro" id="IPR029058">
    <property type="entry name" value="AB_hydrolase_fold"/>
</dbReference>
<keyword evidence="4" id="KW-1185">Reference proteome</keyword>
<reference evidence="3" key="1">
    <citation type="journal article" date="2012" name="Nature">
        <title>The tomato genome sequence provides insights into fleshy fruit evolution.</title>
        <authorList>
            <consortium name="Tomato Genome Consortium"/>
        </authorList>
    </citation>
    <scope>NUCLEOTIDE SEQUENCE [LARGE SCALE GENOMIC DNA]</scope>
    <source>
        <strain evidence="3">cv. Heinz 1706</strain>
    </source>
</reference>
<dbReference type="InParanoid" id="K4D081"/>
<evidence type="ECO:0000313" key="3">
    <source>
        <dbReference type="EnsemblPlants" id="Solyc10g049240.1.1"/>
    </source>
</evidence>
<dbReference type="eggNOG" id="KOG1282">
    <property type="taxonomic scope" value="Eukaryota"/>
</dbReference>
<reference evidence="3" key="2">
    <citation type="submission" date="2015-06" db="UniProtKB">
        <authorList>
            <consortium name="EnsemblPlants"/>
        </authorList>
    </citation>
    <scope>IDENTIFICATION</scope>
    <source>
        <strain evidence="3">cv. Heinz 1706</strain>
    </source>
</reference>
<dbReference type="Pfam" id="PF00450">
    <property type="entry name" value="Peptidase_S10"/>
    <property type="match status" value="1"/>
</dbReference>
<evidence type="ECO:0000313" key="4">
    <source>
        <dbReference type="Proteomes" id="UP000004994"/>
    </source>
</evidence>
<accession>K4D081</accession>
<proteinExistence type="inferred from homology"/>
<dbReference type="GO" id="GO:0004185">
    <property type="term" value="F:serine-type carboxypeptidase activity"/>
    <property type="evidence" value="ECO:0007669"/>
    <property type="project" value="InterPro"/>
</dbReference>
<dbReference type="GO" id="GO:0006508">
    <property type="term" value="P:proteolysis"/>
    <property type="evidence" value="ECO:0007669"/>
    <property type="project" value="InterPro"/>
</dbReference>
<feature type="signal peptide" evidence="2">
    <location>
        <begin position="1"/>
        <end position="20"/>
    </location>
</feature>
<dbReference type="PaxDb" id="4081-Solyc10g049240.1.1"/>
<dbReference type="SUPFAM" id="SSF53474">
    <property type="entry name" value="alpha/beta-Hydrolases"/>
    <property type="match status" value="1"/>
</dbReference>
<dbReference type="PhylomeDB" id="K4D081"/>
<organism evidence="3">
    <name type="scientific">Solanum lycopersicum</name>
    <name type="common">Tomato</name>
    <name type="synonym">Lycopersicon esculentum</name>
    <dbReference type="NCBI Taxonomy" id="4081"/>
    <lineage>
        <taxon>Eukaryota</taxon>
        <taxon>Viridiplantae</taxon>
        <taxon>Streptophyta</taxon>
        <taxon>Embryophyta</taxon>
        <taxon>Tracheophyta</taxon>
        <taxon>Spermatophyta</taxon>
        <taxon>Magnoliopsida</taxon>
        <taxon>eudicotyledons</taxon>
        <taxon>Gunneridae</taxon>
        <taxon>Pentapetalae</taxon>
        <taxon>asterids</taxon>
        <taxon>lamiids</taxon>
        <taxon>Solanales</taxon>
        <taxon>Solanaceae</taxon>
        <taxon>Solanoideae</taxon>
        <taxon>Solaneae</taxon>
        <taxon>Solanum</taxon>
        <taxon>Solanum subgen. Lycopersicon</taxon>
    </lineage>
</organism>
<dbReference type="EnsemblPlants" id="Solyc10g049240.1.1">
    <property type="protein sequence ID" value="Solyc10g049240.1.1"/>
    <property type="gene ID" value="Solyc10g049240.1"/>
</dbReference>
<dbReference type="HOGENOM" id="CLU_2282369_0_0_1"/>
<dbReference type="InterPro" id="IPR001563">
    <property type="entry name" value="Peptidase_S10"/>
</dbReference>
<feature type="chain" id="PRO_5003874550" evidence="2">
    <location>
        <begin position="21"/>
        <end position="102"/>
    </location>
</feature>
<sequence length="102" mass="11237">MGHVILFSVLLLLVFDVASSHFIVETLPRFDGQLPFTLKTCAAVFFIESDRDPQNDPLMFWLTGGPGCSGLSTILYEIGMSILSHVLISVQYVGYVARIDGK</sequence>
<dbReference type="AlphaFoldDB" id="K4D081"/>
<evidence type="ECO:0000256" key="1">
    <source>
        <dbReference type="ARBA" id="ARBA00009431"/>
    </source>
</evidence>
<dbReference type="Gramene" id="Solyc10g049240.1.1">
    <property type="protein sequence ID" value="Solyc10g049240.1.1"/>
    <property type="gene ID" value="Solyc10g049240.1"/>
</dbReference>
<protein>
    <submittedName>
        <fullName evidence="3">Uncharacterized protein</fullName>
    </submittedName>
</protein>
<dbReference type="Proteomes" id="UP000004994">
    <property type="component" value="Chromosome 10"/>
</dbReference>
<name>K4D081_SOLLC</name>
<dbReference type="OMA" id="MISKCDI"/>
<comment type="similarity">
    <text evidence="1">Belongs to the peptidase S10 family.</text>
</comment>
<keyword evidence="2" id="KW-0732">Signal</keyword>
<evidence type="ECO:0000256" key="2">
    <source>
        <dbReference type="SAM" id="SignalP"/>
    </source>
</evidence>
<dbReference type="Gene3D" id="3.40.50.1820">
    <property type="entry name" value="alpha/beta hydrolase"/>
    <property type="match status" value="1"/>
</dbReference>